<keyword evidence="4" id="KW-0862">Zinc</keyword>
<dbReference type="OrthoDB" id="1879366at2759"/>
<dbReference type="GeneID" id="27363139"/>
<evidence type="ECO:0000256" key="6">
    <source>
        <dbReference type="ARBA" id="ARBA00023027"/>
    </source>
</evidence>
<evidence type="ECO:0000256" key="5">
    <source>
        <dbReference type="ARBA" id="ARBA00023002"/>
    </source>
</evidence>
<evidence type="ECO:0000256" key="1">
    <source>
        <dbReference type="ARBA" id="ARBA00001947"/>
    </source>
</evidence>
<dbReference type="HOGENOM" id="CLU_026673_20_1_1"/>
<dbReference type="RefSeq" id="XP_016256995.1">
    <property type="nucleotide sequence ID" value="XM_016412682.1"/>
</dbReference>
<dbReference type="Pfam" id="PF00107">
    <property type="entry name" value="ADH_zinc_N"/>
    <property type="match status" value="1"/>
</dbReference>
<name>A0A0D2DM15_9EURO</name>
<dbReference type="EMBL" id="KN847349">
    <property type="protein sequence ID" value="KIW36779.1"/>
    <property type="molecule type" value="Genomic_DNA"/>
</dbReference>
<reference evidence="8 9" key="1">
    <citation type="submission" date="2015-01" db="EMBL/GenBank/DDBJ databases">
        <title>The Genome Sequence of Exophiala oligosperma CBS72588.</title>
        <authorList>
            <consortium name="The Broad Institute Genomics Platform"/>
            <person name="Cuomo C."/>
            <person name="de Hoog S."/>
            <person name="Gorbushina A."/>
            <person name="Stielow B."/>
            <person name="Teixiera M."/>
            <person name="Abouelleil A."/>
            <person name="Chapman S.B."/>
            <person name="Priest M."/>
            <person name="Young S.K."/>
            <person name="Wortman J."/>
            <person name="Nusbaum C."/>
            <person name="Birren B."/>
        </authorList>
    </citation>
    <scope>NUCLEOTIDE SEQUENCE [LARGE SCALE GENOMIC DNA]</scope>
    <source>
        <strain evidence="8 9">CBS 72588</strain>
    </source>
</reference>
<sequence length="334" mass="36060">MSVYDHRTSRAKRLAISRRAFSSGRSFPQHHPYVQEGRLHCGQNVYPSELRDQDRFKTTVTQYHQAMTALAEDITRLHCISGDDVSCGGLKISGYYTPGTFQQYVLSKANYVTPIPEDLASEIAAPLLCGGVTVYSALKKSGAQPGDFVVIPGCSGGLGHLGLQLGSRVFGYRMIGIDSGDKKAIAEECGCEFFFDLGAYSRDEEGTEKLIEDIKKTSDGQGATAVVLCTGSKAAYDMSIRLLRTKGTVVCVGVPNGDVTPIAGADPGTLVAKQLKIVGSAVGNRLEAIETLNYAARRLIKTKITVENLQSLNEVFRKIKDGRLQGRAVISLTD</sequence>
<dbReference type="InterPro" id="IPR013149">
    <property type="entry name" value="ADH-like_C"/>
</dbReference>
<dbReference type="FunFam" id="3.40.50.720:FF:000039">
    <property type="entry name" value="Alcohol dehydrogenase AdhP"/>
    <property type="match status" value="1"/>
</dbReference>
<protein>
    <recommendedName>
        <fullName evidence="7">Enoyl reductase (ER) domain-containing protein</fullName>
    </recommendedName>
</protein>
<keyword evidence="3" id="KW-0479">Metal-binding</keyword>
<keyword evidence="9" id="KW-1185">Reference proteome</keyword>
<evidence type="ECO:0000259" key="7">
    <source>
        <dbReference type="SMART" id="SM00829"/>
    </source>
</evidence>
<organism evidence="8 9">
    <name type="scientific">Exophiala oligosperma</name>
    <dbReference type="NCBI Taxonomy" id="215243"/>
    <lineage>
        <taxon>Eukaryota</taxon>
        <taxon>Fungi</taxon>
        <taxon>Dikarya</taxon>
        <taxon>Ascomycota</taxon>
        <taxon>Pezizomycotina</taxon>
        <taxon>Eurotiomycetes</taxon>
        <taxon>Chaetothyriomycetidae</taxon>
        <taxon>Chaetothyriales</taxon>
        <taxon>Herpotrichiellaceae</taxon>
        <taxon>Exophiala</taxon>
    </lineage>
</organism>
<keyword evidence="6" id="KW-0520">NAD</keyword>
<dbReference type="AlphaFoldDB" id="A0A0D2DM15"/>
<dbReference type="GO" id="GO:0046872">
    <property type="term" value="F:metal ion binding"/>
    <property type="evidence" value="ECO:0007669"/>
    <property type="project" value="UniProtKB-KW"/>
</dbReference>
<evidence type="ECO:0000256" key="3">
    <source>
        <dbReference type="ARBA" id="ARBA00022723"/>
    </source>
</evidence>
<dbReference type="STRING" id="215243.A0A0D2DM15"/>
<evidence type="ECO:0000256" key="2">
    <source>
        <dbReference type="ARBA" id="ARBA00008072"/>
    </source>
</evidence>
<feature type="domain" description="Enoyl reductase (ER)" evidence="7">
    <location>
        <begin position="37"/>
        <end position="330"/>
    </location>
</feature>
<dbReference type="SUPFAM" id="SSF51735">
    <property type="entry name" value="NAD(P)-binding Rossmann-fold domains"/>
    <property type="match status" value="1"/>
</dbReference>
<evidence type="ECO:0000313" key="8">
    <source>
        <dbReference type="EMBL" id="KIW36779.1"/>
    </source>
</evidence>
<evidence type="ECO:0000256" key="4">
    <source>
        <dbReference type="ARBA" id="ARBA00022833"/>
    </source>
</evidence>
<comment type="similarity">
    <text evidence="2">Belongs to the zinc-containing alcohol dehydrogenase family.</text>
</comment>
<dbReference type="InterPro" id="IPR011032">
    <property type="entry name" value="GroES-like_sf"/>
</dbReference>
<gene>
    <name evidence="8" type="ORF">PV06_11065</name>
</gene>
<dbReference type="Gene3D" id="3.90.180.10">
    <property type="entry name" value="Medium-chain alcohol dehydrogenases, catalytic domain"/>
    <property type="match status" value="1"/>
</dbReference>
<dbReference type="Proteomes" id="UP000053342">
    <property type="component" value="Unassembled WGS sequence"/>
</dbReference>
<dbReference type="Gene3D" id="3.40.50.720">
    <property type="entry name" value="NAD(P)-binding Rossmann-like Domain"/>
    <property type="match status" value="1"/>
</dbReference>
<dbReference type="InterPro" id="IPR036291">
    <property type="entry name" value="NAD(P)-bd_dom_sf"/>
</dbReference>
<keyword evidence="5" id="KW-0560">Oxidoreductase</keyword>
<accession>A0A0D2DM15</accession>
<dbReference type="SMART" id="SM00829">
    <property type="entry name" value="PKS_ER"/>
    <property type="match status" value="1"/>
</dbReference>
<proteinExistence type="inferred from homology"/>
<dbReference type="GO" id="GO:0004022">
    <property type="term" value="F:alcohol dehydrogenase (NAD+) activity"/>
    <property type="evidence" value="ECO:0007669"/>
    <property type="project" value="TreeGrafter"/>
</dbReference>
<dbReference type="PANTHER" id="PTHR42940">
    <property type="entry name" value="ALCOHOL DEHYDROGENASE 1-RELATED"/>
    <property type="match status" value="1"/>
</dbReference>
<comment type="cofactor">
    <cofactor evidence="1">
        <name>Zn(2+)</name>
        <dbReference type="ChEBI" id="CHEBI:29105"/>
    </cofactor>
</comment>
<dbReference type="SUPFAM" id="SSF50129">
    <property type="entry name" value="GroES-like"/>
    <property type="match status" value="1"/>
</dbReference>
<dbReference type="PANTHER" id="PTHR42940:SF5">
    <property type="entry name" value="ALCOHOL DEHYDROGENASE 2"/>
    <property type="match status" value="1"/>
</dbReference>
<dbReference type="VEuPathDB" id="FungiDB:PV06_11065"/>
<evidence type="ECO:0000313" key="9">
    <source>
        <dbReference type="Proteomes" id="UP000053342"/>
    </source>
</evidence>
<dbReference type="InterPro" id="IPR020843">
    <property type="entry name" value="ER"/>
</dbReference>
<dbReference type="GO" id="GO:0005737">
    <property type="term" value="C:cytoplasm"/>
    <property type="evidence" value="ECO:0007669"/>
    <property type="project" value="TreeGrafter"/>
</dbReference>